<keyword evidence="4" id="KW-1185">Reference proteome</keyword>
<reference evidence="3 4" key="2">
    <citation type="submission" date="2024-05" db="EMBL/GenBank/DDBJ databases">
        <authorList>
            <person name="Chen Y."/>
            <person name="Shah S."/>
            <person name="Dougan E. K."/>
            <person name="Thang M."/>
            <person name="Chan C."/>
        </authorList>
    </citation>
    <scope>NUCLEOTIDE SEQUENCE [LARGE SCALE GENOMIC DNA]</scope>
</reference>
<dbReference type="AlphaFoldDB" id="A0A9P1BY10"/>
<comment type="caution">
    <text evidence="2">The sequence shown here is derived from an EMBL/GenBank/DDBJ whole genome shotgun (WGS) entry which is preliminary data.</text>
</comment>
<evidence type="ECO:0000313" key="2">
    <source>
        <dbReference type="EMBL" id="CAI3980351.1"/>
    </source>
</evidence>
<dbReference type="EMBL" id="CAMXCT010000555">
    <property type="protein sequence ID" value="CAI3980351.1"/>
    <property type="molecule type" value="Genomic_DNA"/>
</dbReference>
<evidence type="ECO:0000313" key="3">
    <source>
        <dbReference type="EMBL" id="CAL4767663.1"/>
    </source>
</evidence>
<dbReference type="EMBL" id="CAMXCT030000555">
    <property type="protein sequence ID" value="CAL4767663.1"/>
    <property type="molecule type" value="Genomic_DNA"/>
</dbReference>
<organism evidence="2">
    <name type="scientific">Cladocopium goreaui</name>
    <dbReference type="NCBI Taxonomy" id="2562237"/>
    <lineage>
        <taxon>Eukaryota</taxon>
        <taxon>Sar</taxon>
        <taxon>Alveolata</taxon>
        <taxon>Dinophyceae</taxon>
        <taxon>Suessiales</taxon>
        <taxon>Symbiodiniaceae</taxon>
        <taxon>Cladocopium</taxon>
    </lineage>
</organism>
<dbReference type="Proteomes" id="UP001152797">
    <property type="component" value="Unassembled WGS sequence"/>
</dbReference>
<evidence type="ECO:0000313" key="4">
    <source>
        <dbReference type="Proteomes" id="UP001152797"/>
    </source>
</evidence>
<keyword evidence="3" id="KW-0378">Hydrolase</keyword>
<feature type="chain" id="PRO_5043269904" evidence="1">
    <location>
        <begin position="26"/>
        <end position="435"/>
    </location>
</feature>
<keyword evidence="3" id="KW-0067">ATP-binding</keyword>
<evidence type="ECO:0000256" key="1">
    <source>
        <dbReference type="SAM" id="SignalP"/>
    </source>
</evidence>
<reference evidence="2" key="1">
    <citation type="submission" date="2022-10" db="EMBL/GenBank/DDBJ databases">
        <authorList>
            <person name="Chen Y."/>
            <person name="Dougan E. K."/>
            <person name="Chan C."/>
            <person name="Rhodes N."/>
            <person name="Thang M."/>
        </authorList>
    </citation>
    <scope>NUCLEOTIDE SEQUENCE</scope>
</reference>
<dbReference type="GO" id="GO:0004386">
    <property type="term" value="F:helicase activity"/>
    <property type="evidence" value="ECO:0007669"/>
    <property type="project" value="UniProtKB-KW"/>
</dbReference>
<keyword evidence="3" id="KW-0547">Nucleotide-binding</keyword>
<name>A0A9P1BY10_9DINO</name>
<gene>
    <name evidence="2" type="ORF">C1SCF055_LOCUS8231</name>
</gene>
<feature type="non-terminal residue" evidence="2">
    <location>
        <position position="435"/>
    </location>
</feature>
<protein>
    <submittedName>
        <fullName evidence="3">ATP-dependent DNA helicase</fullName>
    </submittedName>
</protein>
<proteinExistence type="predicted"/>
<dbReference type="EMBL" id="CAMXCT020000555">
    <property type="protein sequence ID" value="CAL1133726.1"/>
    <property type="molecule type" value="Genomic_DNA"/>
</dbReference>
<keyword evidence="3" id="KW-0347">Helicase</keyword>
<sequence>MLSLMQPKAWITDFLLEFLLLAVFGAALDDGRALAVEFLEFFLTFFFVGAEADANSDDDGVDELLALRPADVTAALRTPCPAQKAASNKAANDDRAHRVESAMNTADVLWGARPHGDRTLATDTLYAALDPKAAHQAARKRTDGAGTCMPSAPLASSVAVWSGASVANVQQWVARLPQGPCNEEQRHFCKLVATRVETELAARSWIAGHATCQRPACAALITQGLSPEAIQLAECDTCATDRRSRMLVAQGDADSRFQNEFSDAVAIFGTNDIKYHVNKVRALQWANARGHLPYLFVARDLASAAVLQEKPNLTAEKLQWLQRHDKECGGLYGVLLLCVGMPVRATDHLDRKRGILKGTKGYVVGWSAIADATPAPEGMVCNNLPAVVYVKFDTATSWQISGVPDANVYPVVTCRRVWYLALLPRLRPEAAGALV</sequence>
<feature type="signal peptide" evidence="1">
    <location>
        <begin position="1"/>
        <end position="25"/>
    </location>
</feature>
<keyword evidence="1" id="KW-0732">Signal</keyword>
<accession>A0A9P1BY10</accession>